<sequence length="567" mass="62942">MASRSEQACKACKKQKRRCDKARPECSLCKRTQRLCEYGITADFQPTASDWHAMQARLTELENRLAHSPGATEQPVFLSPASVADLASGSTFYESVDTLSAGLNSVTPDYSTVEGSGPSSGANFPASMFLDIDCYVWSRARLPVPTGAIPAPVLELLSQGNVVLEVSQEYFATVHTWFPMVSKKRMDMGLPIQNAGPDLAMLFLGMKLITTQAKNNIDSALYDTAKSFLASLESNGIVSLLCLQAMVLVALYEYSHAIYPAAWMTVGSCTRYSDILGLTPGDHSILGQPTTWTEAEERRRVWWSIYALDKFVSMGSRKRCMLSDYQPDSKLPVDDDAWDRGDVSMALGHSTSVEYQVPQSPFARLCQVSMYLGRAIDFARDNSAMSSTRIEHVTSFVDELLGFGSLLEDESTDLRSFTLLAPRCGIRSALFVALDRFTCPEKISAEPGYTGIQGNKTQKELELQRRSMQIMEQASELSRDLSSYILSIDRTELGRVSPFILDSVYAGGATFHWLFGESGNDIHREAARQIETVLEGMSYIWRLGSTYREMLKVHDISARVEARSMLQ</sequence>
<name>A0A9P5ATQ6_9HYPO</name>
<dbReference type="SMART" id="SM00906">
    <property type="entry name" value="Fungal_trans"/>
    <property type="match status" value="1"/>
</dbReference>
<dbReference type="GO" id="GO:0003677">
    <property type="term" value="F:DNA binding"/>
    <property type="evidence" value="ECO:0007669"/>
    <property type="project" value="InterPro"/>
</dbReference>
<evidence type="ECO:0000256" key="1">
    <source>
        <dbReference type="ARBA" id="ARBA00004123"/>
    </source>
</evidence>
<dbReference type="AlphaFoldDB" id="A0A9P5ATQ6"/>
<evidence type="ECO:0000256" key="2">
    <source>
        <dbReference type="ARBA" id="ARBA00022723"/>
    </source>
</evidence>
<gene>
    <name evidence="7" type="ORF">FBEOM_1262</name>
</gene>
<dbReference type="SUPFAM" id="SSF57701">
    <property type="entry name" value="Zn2/Cys6 DNA-binding domain"/>
    <property type="match status" value="1"/>
</dbReference>
<dbReference type="CDD" id="cd00067">
    <property type="entry name" value="GAL4"/>
    <property type="match status" value="1"/>
</dbReference>
<reference evidence="7" key="2">
    <citation type="submission" date="2020-02" db="EMBL/GenBank/DDBJ databases">
        <title>Identification and distribution of gene clusters putatively required for synthesis of sphingolipid metabolism inhibitors in phylogenetically diverse species of the filamentous fungus Fusarium.</title>
        <authorList>
            <person name="Kim H.-S."/>
            <person name="Busman M."/>
            <person name="Brown D.W."/>
            <person name="Divon H."/>
            <person name="Uhlig S."/>
            <person name="Proctor R.H."/>
        </authorList>
    </citation>
    <scope>NUCLEOTIDE SEQUENCE</scope>
    <source>
        <strain evidence="7">NRRL 25174</strain>
    </source>
</reference>
<dbReference type="GO" id="GO:0005634">
    <property type="term" value="C:nucleus"/>
    <property type="evidence" value="ECO:0007669"/>
    <property type="project" value="UniProtKB-SubCell"/>
</dbReference>
<evidence type="ECO:0000256" key="4">
    <source>
        <dbReference type="ARBA" id="ARBA00023163"/>
    </source>
</evidence>
<dbReference type="SMART" id="SM00066">
    <property type="entry name" value="GAL4"/>
    <property type="match status" value="1"/>
</dbReference>
<reference evidence="7" key="1">
    <citation type="journal article" date="2017" name="Mycologia">
        <title>Fusarium algeriense, sp. nov., a novel toxigenic crown rot pathogen of durum wheat from Algeria is nested in the Fusarium burgessii species complex.</title>
        <authorList>
            <person name="Laraba I."/>
            <person name="Keddad A."/>
            <person name="Boureghda H."/>
            <person name="Abdallah N."/>
            <person name="Vaughan M.M."/>
            <person name="Proctor R.H."/>
            <person name="Busman M."/>
            <person name="O'Donnell K."/>
        </authorList>
    </citation>
    <scope>NUCLEOTIDE SEQUENCE</scope>
    <source>
        <strain evidence="7">NRRL 25174</strain>
    </source>
</reference>
<dbReference type="Gene3D" id="4.10.240.10">
    <property type="entry name" value="Zn(2)-C6 fungal-type DNA-binding domain"/>
    <property type="match status" value="1"/>
</dbReference>
<dbReference type="EMBL" id="PVQB02000040">
    <property type="protein sequence ID" value="KAF4344795.1"/>
    <property type="molecule type" value="Genomic_DNA"/>
</dbReference>
<dbReference type="GO" id="GO:0006351">
    <property type="term" value="P:DNA-templated transcription"/>
    <property type="evidence" value="ECO:0007669"/>
    <property type="project" value="InterPro"/>
</dbReference>
<evidence type="ECO:0000313" key="7">
    <source>
        <dbReference type="EMBL" id="KAF4344795.1"/>
    </source>
</evidence>
<organism evidence="7 8">
    <name type="scientific">Fusarium beomiforme</name>
    <dbReference type="NCBI Taxonomy" id="44412"/>
    <lineage>
        <taxon>Eukaryota</taxon>
        <taxon>Fungi</taxon>
        <taxon>Dikarya</taxon>
        <taxon>Ascomycota</taxon>
        <taxon>Pezizomycotina</taxon>
        <taxon>Sordariomycetes</taxon>
        <taxon>Hypocreomycetidae</taxon>
        <taxon>Hypocreales</taxon>
        <taxon>Nectriaceae</taxon>
        <taxon>Fusarium</taxon>
        <taxon>Fusarium burgessii species complex</taxon>
    </lineage>
</organism>
<dbReference type="PROSITE" id="PS50048">
    <property type="entry name" value="ZN2_CY6_FUNGAL_2"/>
    <property type="match status" value="1"/>
</dbReference>
<accession>A0A9P5ATQ6</accession>
<dbReference type="PANTHER" id="PTHR47338">
    <property type="entry name" value="ZN(II)2CYS6 TRANSCRIPTION FACTOR (EUROFUNG)-RELATED"/>
    <property type="match status" value="1"/>
</dbReference>
<dbReference type="Pfam" id="PF00172">
    <property type="entry name" value="Zn_clus"/>
    <property type="match status" value="1"/>
</dbReference>
<keyword evidence="8" id="KW-1185">Reference proteome</keyword>
<dbReference type="GO" id="GO:0000981">
    <property type="term" value="F:DNA-binding transcription factor activity, RNA polymerase II-specific"/>
    <property type="evidence" value="ECO:0007669"/>
    <property type="project" value="InterPro"/>
</dbReference>
<keyword evidence="5" id="KW-0539">Nucleus</keyword>
<comment type="subcellular location">
    <subcellularLocation>
        <location evidence="1">Nucleus</location>
    </subcellularLocation>
</comment>
<dbReference type="CDD" id="cd12148">
    <property type="entry name" value="fungal_TF_MHR"/>
    <property type="match status" value="1"/>
</dbReference>
<dbReference type="OrthoDB" id="3862662at2759"/>
<evidence type="ECO:0000256" key="5">
    <source>
        <dbReference type="ARBA" id="ARBA00023242"/>
    </source>
</evidence>
<dbReference type="InterPro" id="IPR036864">
    <property type="entry name" value="Zn2-C6_fun-type_DNA-bd_sf"/>
</dbReference>
<evidence type="ECO:0000259" key="6">
    <source>
        <dbReference type="PROSITE" id="PS50048"/>
    </source>
</evidence>
<keyword evidence="2" id="KW-0479">Metal-binding</keyword>
<feature type="domain" description="Zn(2)-C6 fungal-type" evidence="6">
    <location>
        <begin position="8"/>
        <end position="38"/>
    </location>
</feature>
<protein>
    <submittedName>
        <fullName evidence="7">Fungal specific transcription factor factor</fullName>
    </submittedName>
</protein>
<evidence type="ECO:0000313" key="8">
    <source>
        <dbReference type="Proteomes" id="UP000730481"/>
    </source>
</evidence>
<keyword evidence="3" id="KW-0805">Transcription regulation</keyword>
<dbReference type="Pfam" id="PF04082">
    <property type="entry name" value="Fungal_trans"/>
    <property type="match status" value="1"/>
</dbReference>
<dbReference type="Proteomes" id="UP000730481">
    <property type="component" value="Unassembled WGS sequence"/>
</dbReference>
<evidence type="ECO:0000256" key="3">
    <source>
        <dbReference type="ARBA" id="ARBA00023015"/>
    </source>
</evidence>
<dbReference type="GO" id="GO:0008270">
    <property type="term" value="F:zinc ion binding"/>
    <property type="evidence" value="ECO:0007669"/>
    <property type="project" value="InterPro"/>
</dbReference>
<comment type="caution">
    <text evidence="7">The sequence shown here is derived from an EMBL/GenBank/DDBJ whole genome shotgun (WGS) entry which is preliminary data.</text>
</comment>
<dbReference type="PROSITE" id="PS00463">
    <property type="entry name" value="ZN2_CY6_FUNGAL_1"/>
    <property type="match status" value="1"/>
</dbReference>
<dbReference type="InterPro" id="IPR007219">
    <property type="entry name" value="XnlR_reg_dom"/>
</dbReference>
<dbReference type="PANTHER" id="PTHR47338:SF20">
    <property type="entry name" value="ZN(II)2CYS6 TRANSCRIPTION FACTOR (EUROFUNG)"/>
    <property type="match status" value="1"/>
</dbReference>
<dbReference type="InterPro" id="IPR050815">
    <property type="entry name" value="TF_fung"/>
</dbReference>
<dbReference type="InterPro" id="IPR001138">
    <property type="entry name" value="Zn2Cys6_DnaBD"/>
</dbReference>
<proteinExistence type="predicted"/>
<keyword evidence="4" id="KW-0804">Transcription</keyword>